<feature type="domain" description="DNA/RNA-binding" evidence="3">
    <location>
        <begin position="112"/>
        <end position="183"/>
    </location>
</feature>
<feature type="repeat" description="TPR" evidence="2">
    <location>
        <begin position="94"/>
        <end position="126"/>
    </location>
</feature>
<evidence type="ECO:0000259" key="3">
    <source>
        <dbReference type="Pfam" id="PF10373"/>
    </source>
</evidence>
<evidence type="ECO:0000313" key="6">
    <source>
        <dbReference type="Proteomes" id="UP000070412"/>
    </source>
</evidence>
<dbReference type="Gene3D" id="1.25.40.10">
    <property type="entry name" value="Tetratricopeptide repeat domain"/>
    <property type="match status" value="1"/>
</dbReference>
<reference evidence="6" key="1">
    <citation type="journal article" date="2020" name="PLoS Negl. Trop. Dis.">
        <title>High-quality nuclear genome for Sarcoptes scabiei-A critical resource for a neglected parasite.</title>
        <authorList>
            <person name="Korhonen P.K."/>
            <person name="Gasser R.B."/>
            <person name="Ma G."/>
            <person name="Wang T."/>
            <person name="Stroehlein A.J."/>
            <person name="Young N.D."/>
            <person name="Ang C.S."/>
            <person name="Fernando D.D."/>
            <person name="Lu H.C."/>
            <person name="Taylor S."/>
            <person name="Reynolds S.L."/>
            <person name="Mofiz E."/>
            <person name="Najaraj S.H."/>
            <person name="Gowda H."/>
            <person name="Madugundu A."/>
            <person name="Renuse S."/>
            <person name="Holt D."/>
            <person name="Pandey A."/>
            <person name="Papenfuss A.T."/>
            <person name="Fischer K."/>
        </authorList>
    </citation>
    <scope>NUCLEOTIDE SEQUENCE [LARGE SCALE GENOMIC DNA]</scope>
</reference>
<dbReference type="SUPFAM" id="SSF48452">
    <property type="entry name" value="TPR-like"/>
    <property type="match status" value="1"/>
</dbReference>
<dbReference type="EnsemblMetazoa" id="SSS_6118s_mrna">
    <property type="protein sequence ID" value="KAF7488814.1"/>
    <property type="gene ID" value="SSS_6118"/>
</dbReference>
<evidence type="ECO:0000313" key="4">
    <source>
        <dbReference type="EMBL" id="KAF7488814.1"/>
    </source>
</evidence>
<evidence type="ECO:0000256" key="1">
    <source>
        <dbReference type="ARBA" id="ARBA00023161"/>
    </source>
</evidence>
<sequence>MENLKSKIEFECSEAFQKIIDNVNSDKAIHIERNLWKILRSACEKKSLELIEYCIGFYVILHEAIFLNNADRKPFLQFDRDGFNISHCNRHLLYNIYTNLGNLHRMIDKENAREYFLKAINIDPRKGYAYNQMALCTSLANAYQCIYYLVRASKASCDQVKTAESNIKLSIARLDCPLFEKFKITADIETEINPIVIQTPKRMQDWFYLIVISIYFNDLNLPINLLLDRILKIIEKNPKSLELDFLLMSLDVALDWIFKDRNDLKMNDDFEMASDFNPNDPILNISNIALMHNFILKDFEPLAKIYQNMSFFKETENYSIKKHRKLLIAKIMIKLRAF</sequence>
<dbReference type="InterPro" id="IPR019734">
    <property type="entry name" value="TPR_rpt"/>
</dbReference>
<dbReference type="Proteomes" id="UP000070412">
    <property type="component" value="Unassembled WGS sequence"/>
</dbReference>
<keyword evidence="2" id="KW-0802">TPR repeat</keyword>
<keyword evidence="6" id="KW-1185">Reference proteome</keyword>
<dbReference type="AlphaFoldDB" id="A0A834R0L3"/>
<accession>A0A834R0L3</accession>
<dbReference type="InterPro" id="IPR011990">
    <property type="entry name" value="TPR-like_helical_dom_sf"/>
</dbReference>
<keyword evidence="1" id="KW-0866">Nonsense-mediated mRNA decay</keyword>
<evidence type="ECO:0000256" key="2">
    <source>
        <dbReference type="PROSITE-ProRule" id="PRU00339"/>
    </source>
</evidence>
<dbReference type="OrthoDB" id="69928at2759"/>
<dbReference type="InterPro" id="IPR018834">
    <property type="entry name" value="DNA/RNA-bd_Est1-type"/>
</dbReference>
<dbReference type="PROSITE" id="PS50005">
    <property type="entry name" value="TPR"/>
    <property type="match status" value="1"/>
</dbReference>
<evidence type="ECO:0000313" key="5">
    <source>
        <dbReference type="EnsemblMetazoa" id="KAF7488814.1"/>
    </source>
</evidence>
<organism evidence="4">
    <name type="scientific">Sarcoptes scabiei</name>
    <name type="common">Itch mite</name>
    <name type="synonym">Acarus scabiei</name>
    <dbReference type="NCBI Taxonomy" id="52283"/>
    <lineage>
        <taxon>Eukaryota</taxon>
        <taxon>Metazoa</taxon>
        <taxon>Ecdysozoa</taxon>
        <taxon>Arthropoda</taxon>
        <taxon>Chelicerata</taxon>
        <taxon>Arachnida</taxon>
        <taxon>Acari</taxon>
        <taxon>Acariformes</taxon>
        <taxon>Sarcoptiformes</taxon>
        <taxon>Astigmata</taxon>
        <taxon>Psoroptidia</taxon>
        <taxon>Sarcoptoidea</taxon>
        <taxon>Sarcoptidae</taxon>
        <taxon>Sarcoptinae</taxon>
        <taxon>Sarcoptes</taxon>
    </lineage>
</organism>
<gene>
    <name evidence="4" type="ORF">SSS_6118</name>
</gene>
<proteinExistence type="predicted"/>
<protein>
    <recommendedName>
        <fullName evidence="3">DNA/RNA-binding domain-containing protein</fullName>
    </recommendedName>
</protein>
<reference evidence="5" key="3">
    <citation type="submission" date="2022-06" db="UniProtKB">
        <authorList>
            <consortium name="EnsemblMetazoa"/>
        </authorList>
    </citation>
    <scope>IDENTIFICATION</scope>
</reference>
<reference evidence="4" key="2">
    <citation type="submission" date="2020-01" db="EMBL/GenBank/DDBJ databases">
        <authorList>
            <person name="Korhonen P.K.K."/>
            <person name="Guangxu M.G."/>
            <person name="Wang T.W."/>
            <person name="Stroehlein A.J.S."/>
            <person name="Young N.D."/>
            <person name="Ang C.-S.A."/>
            <person name="Fernando D.W.F."/>
            <person name="Lu H.L."/>
            <person name="Taylor S.T."/>
            <person name="Ehtesham M.E.M."/>
            <person name="Najaraj S.H.N."/>
            <person name="Harsha G.H.G."/>
            <person name="Madugundu A.M."/>
            <person name="Renuse S.R."/>
            <person name="Holt D.H."/>
            <person name="Pandey A.P."/>
            <person name="Papenfuss A.P."/>
            <person name="Gasser R.B.G."/>
            <person name="Fischer K.F."/>
        </authorList>
    </citation>
    <scope>NUCLEOTIDE SEQUENCE</scope>
    <source>
        <strain evidence="4">SSS_KF_BRIS2020</strain>
    </source>
</reference>
<dbReference type="GO" id="GO:0000184">
    <property type="term" value="P:nuclear-transcribed mRNA catabolic process, nonsense-mediated decay"/>
    <property type="evidence" value="ECO:0007669"/>
    <property type="project" value="UniProtKB-KW"/>
</dbReference>
<name>A0A834R0L3_SARSC</name>
<dbReference type="Pfam" id="PF10373">
    <property type="entry name" value="EST1_DNA_bind"/>
    <property type="match status" value="1"/>
</dbReference>
<dbReference type="EMBL" id="WVUK01000065">
    <property type="protein sequence ID" value="KAF7488814.1"/>
    <property type="molecule type" value="Genomic_DNA"/>
</dbReference>